<sequence length="495" mass="56712">MALTLPYDIWCLIAKFLSKPELLKLYSVNLAFFDLVMNEEYREVKVYHIEDERTRRCLKNMGPVVATRVRSLILRPYFLDDPLNNPKASFGRKMLTYVQQVGKPIESSILVKQISCMTEVTSLTIGCYWWDDIRLFNSKLAASLVTTALSIQRSRLRSLSLSIPLEAYPNIIATTPVLESLEELSITLRVTHFTTVYEEIFSLIIKFIDRHSGTLHTLTVDTPHRRVAPFHFFNNLGQLPKLRKLTVHYPVNHLLPQHPTGIDAFLRNHASQLEEFSFHICDLFANYFLPTPNEVFSHPILLIPMPRLASLELCLFQWAGAVHRNSMADNLLKYLHPMRKTLSRFALHNHALIFPEIKSIVLAIGGPESQLTDLELQVHLSTHDLFDLLSHQLPQLHRLEVGFEVLNKEDDGSIAFHNTQPNAWPDTRGFEFPQAMAGRTYADWKLRHLAIPTYNGCGKWNETKALLAVALPSVITFNGLSPEEFVKISDYTKPY</sequence>
<evidence type="ECO:0000313" key="2">
    <source>
        <dbReference type="Proteomes" id="UP000027222"/>
    </source>
</evidence>
<dbReference type="EMBL" id="KL142388">
    <property type="protein sequence ID" value="KDR72655.1"/>
    <property type="molecule type" value="Genomic_DNA"/>
</dbReference>
<organism evidence="1 2">
    <name type="scientific">Galerina marginata (strain CBS 339.88)</name>
    <dbReference type="NCBI Taxonomy" id="685588"/>
    <lineage>
        <taxon>Eukaryota</taxon>
        <taxon>Fungi</taxon>
        <taxon>Dikarya</taxon>
        <taxon>Basidiomycota</taxon>
        <taxon>Agaricomycotina</taxon>
        <taxon>Agaricomycetes</taxon>
        <taxon>Agaricomycetidae</taxon>
        <taxon>Agaricales</taxon>
        <taxon>Agaricineae</taxon>
        <taxon>Strophariaceae</taxon>
        <taxon>Galerina</taxon>
    </lineage>
</organism>
<name>A0A067SNX7_GALM3</name>
<evidence type="ECO:0008006" key="3">
    <source>
        <dbReference type="Google" id="ProtNLM"/>
    </source>
</evidence>
<proteinExistence type="predicted"/>
<dbReference type="OrthoDB" id="3039255at2759"/>
<reference evidence="2" key="1">
    <citation type="journal article" date="2014" name="Proc. Natl. Acad. Sci. U.S.A.">
        <title>Extensive sampling of basidiomycete genomes demonstrates inadequacy of the white-rot/brown-rot paradigm for wood decay fungi.</title>
        <authorList>
            <person name="Riley R."/>
            <person name="Salamov A.A."/>
            <person name="Brown D.W."/>
            <person name="Nagy L.G."/>
            <person name="Floudas D."/>
            <person name="Held B.W."/>
            <person name="Levasseur A."/>
            <person name="Lombard V."/>
            <person name="Morin E."/>
            <person name="Otillar R."/>
            <person name="Lindquist E.A."/>
            <person name="Sun H."/>
            <person name="LaButti K.M."/>
            <person name="Schmutz J."/>
            <person name="Jabbour D."/>
            <person name="Luo H."/>
            <person name="Baker S.E."/>
            <person name="Pisabarro A.G."/>
            <person name="Walton J.D."/>
            <person name="Blanchette R.A."/>
            <person name="Henrissat B."/>
            <person name="Martin F."/>
            <person name="Cullen D."/>
            <person name="Hibbett D.S."/>
            <person name="Grigoriev I.V."/>
        </authorList>
    </citation>
    <scope>NUCLEOTIDE SEQUENCE [LARGE SCALE GENOMIC DNA]</scope>
    <source>
        <strain evidence="2">CBS 339.88</strain>
    </source>
</reference>
<accession>A0A067SNX7</accession>
<gene>
    <name evidence="1" type="ORF">GALMADRAFT_270615</name>
</gene>
<protein>
    <recommendedName>
        <fullName evidence="3">F-box domain-containing protein</fullName>
    </recommendedName>
</protein>
<evidence type="ECO:0000313" key="1">
    <source>
        <dbReference type="EMBL" id="KDR72655.1"/>
    </source>
</evidence>
<keyword evidence="2" id="KW-1185">Reference proteome</keyword>
<dbReference type="HOGENOM" id="CLU_028894_2_0_1"/>
<dbReference type="Proteomes" id="UP000027222">
    <property type="component" value="Unassembled WGS sequence"/>
</dbReference>
<dbReference type="AlphaFoldDB" id="A0A067SNX7"/>